<dbReference type="EMBL" id="SJPV01000001">
    <property type="protein sequence ID" value="TWU42417.1"/>
    <property type="molecule type" value="Genomic_DNA"/>
</dbReference>
<evidence type="ECO:0000313" key="2">
    <source>
        <dbReference type="Proteomes" id="UP000319143"/>
    </source>
</evidence>
<comment type="caution">
    <text evidence="1">The sequence shown here is derived from an EMBL/GenBank/DDBJ whole genome shotgun (WGS) entry which is preliminary data.</text>
</comment>
<proteinExistence type="predicted"/>
<accession>A0A5C6E378</accession>
<sequence>MWKTNELGHAAWQDHGTTWWFDARGGEHGIAIGMAPDPQFAARFRAVEHDTMPSAAEQFVRGDQWHVVLPQQTESYSLRLAFQPIRGNSDRMLFEVTVSLETSLLDTQPMLELLASGKALDSIGVPESLGAPADQGCPPISIATGPTGSIAVLLGPHDYPFTTDETTDAGLRLRLFGQFLEKGVIRKARPWILITRSGDQPSHDELRQIYRELADSPLPLTS</sequence>
<dbReference type="RefSeq" id="WP_146524487.1">
    <property type="nucleotide sequence ID" value="NZ_SJPV01000001.1"/>
</dbReference>
<protein>
    <submittedName>
        <fullName evidence="1">Uncharacterized protein</fullName>
    </submittedName>
</protein>
<dbReference type="OrthoDB" id="261242at2"/>
<evidence type="ECO:0000313" key="1">
    <source>
        <dbReference type="EMBL" id="TWU42417.1"/>
    </source>
</evidence>
<keyword evidence="2" id="KW-1185">Reference proteome</keyword>
<gene>
    <name evidence="1" type="ORF">Poly41_07140</name>
</gene>
<name>A0A5C6E378_9BACT</name>
<dbReference type="Proteomes" id="UP000319143">
    <property type="component" value="Unassembled WGS sequence"/>
</dbReference>
<dbReference type="AlphaFoldDB" id="A0A5C6E378"/>
<organism evidence="1 2">
    <name type="scientific">Novipirellula artificiosorum</name>
    <dbReference type="NCBI Taxonomy" id="2528016"/>
    <lineage>
        <taxon>Bacteria</taxon>
        <taxon>Pseudomonadati</taxon>
        <taxon>Planctomycetota</taxon>
        <taxon>Planctomycetia</taxon>
        <taxon>Pirellulales</taxon>
        <taxon>Pirellulaceae</taxon>
        <taxon>Novipirellula</taxon>
    </lineage>
</organism>
<reference evidence="1 2" key="1">
    <citation type="submission" date="2019-02" db="EMBL/GenBank/DDBJ databases">
        <title>Deep-cultivation of Planctomycetes and their phenomic and genomic characterization uncovers novel biology.</title>
        <authorList>
            <person name="Wiegand S."/>
            <person name="Jogler M."/>
            <person name="Boedeker C."/>
            <person name="Pinto D."/>
            <person name="Vollmers J."/>
            <person name="Rivas-Marin E."/>
            <person name="Kohn T."/>
            <person name="Peeters S.H."/>
            <person name="Heuer A."/>
            <person name="Rast P."/>
            <person name="Oberbeckmann S."/>
            <person name="Bunk B."/>
            <person name="Jeske O."/>
            <person name="Meyerdierks A."/>
            <person name="Storesund J.E."/>
            <person name="Kallscheuer N."/>
            <person name="Luecker S."/>
            <person name="Lage O.M."/>
            <person name="Pohl T."/>
            <person name="Merkel B.J."/>
            <person name="Hornburger P."/>
            <person name="Mueller R.-W."/>
            <person name="Bruemmer F."/>
            <person name="Labrenz M."/>
            <person name="Spormann A.M."/>
            <person name="Op Den Camp H."/>
            <person name="Overmann J."/>
            <person name="Amann R."/>
            <person name="Jetten M.S.M."/>
            <person name="Mascher T."/>
            <person name="Medema M.H."/>
            <person name="Devos D.P."/>
            <person name="Kaster A.-K."/>
            <person name="Ovreas L."/>
            <person name="Rohde M."/>
            <person name="Galperin M.Y."/>
            <person name="Jogler C."/>
        </authorList>
    </citation>
    <scope>NUCLEOTIDE SEQUENCE [LARGE SCALE GENOMIC DNA]</scope>
    <source>
        <strain evidence="1 2">Poly41</strain>
    </source>
</reference>